<feature type="domain" description="ABC transmembrane type-1" evidence="13">
    <location>
        <begin position="428"/>
        <end position="618"/>
    </location>
</feature>
<keyword evidence="9 11" id="KW-1133">Transmembrane helix</keyword>
<feature type="transmembrane region" description="Helical" evidence="11">
    <location>
        <begin position="39"/>
        <end position="61"/>
    </location>
</feature>
<evidence type="ECO:0000256" key="5">
    <source>
        <dbReference type="ARBA" id="ARBA00022737"/>
    </source>
</evidence>
<comment type="subcellular location">
    <subcellularLocation>
        <location evidence="1">Vacuole membrane</location>
        <topology evidence="1">Multi-pass membrane protein</topology>
    </subcellularLocation>
</comment>
<dbReference type="PROSITE" id="PS50893">
    <property type="entry name" value="ABC_TRANSPORTER_2"/>
    <property type="match status" value="1"/>
</dbReference>
<organism evidence="14 15">
    <name type="scientific">Candida viswanathii</name>
    <dbReference type="NCBI Taxonomy" id="5486"/>
    <lineage>
        <taxon>Eukaryota</taxon>
        <taxon>Fungi</taxon>
        <taxon>Dikarya</taxon>
        <taxon>Ascomycota</taxon>
        <taxon>Saccharomycotina</taxon>
        <taxon>Pichiomycetes</taxon>
        <taxon>Debaryomycetaceae</taxon>
        <taxon>Candida/Lodderomyces clade</taxon>
        <taxon>Candida</taxon>
    </lineage>
</organism>
<dbReference type="Gene3D" id="3.40.50.300">
    <property type="entry name" value="P-loop containing nucleotide triphosphate hydrolases"/>
    <property type="match status" value="2"/>
</dbReference>
<gene>
    <name evidence="14" type="primary">YCF1</name>
    <name evidence="14" type="ORF">Cantr_01249</name>
</gene>
<name>A0A367YHK2_9ASCO</name>
<dbReference type="EMBL" id="QLNQ01000020">
    <property type="protein sequence ID" value="RCK65365.1"/>
    <property type="molecule type" value="Genomic_DNA"/>
</dbReference>
<dbReference type="PROSITE" id="PS00211">
    <property type="entry name" value="ABC_TRANSPORTER_1"/>
    <property type="match status" value="1"/>
</dbReference>
<keyword evidence="4 11" id="KW-0812">Transmembrane</keyword>
<dbReference type="Pfam" id="PF00005">
    <property type="entry name" value="ABC_tran"/>
    <property type="match status" value="2"/>
</dbReference>
<keyword evidence="8" id="KW-1278">Translocase</keyword>
<feature type="domain" description="ABC transporter" evidence="12">
    <location>
        <begin position="83"/>
        <end position="330"/>
    </location>
</feature>
<dbReference type="GO" id="GO:0000329">
    <property type="term" value="C:fungal-type vacuole membrane"/>
    <property type="evidence" value="ECO:0007669"/>
    <property type="project" value="UniProtKB-ARBA"/>
</dbReference>
<dbReference type="CDD" id="cd03250">
    <property type="entry name" value="ABCC_MRP_domain1"/>
    <property type="match status" value="1"/>
</dbReference>
<keyword evidence="3" id="KW-0813">Transport</keyword>
<evidence type="ECO:0000259" key="13">
    <source>
        <dbReference type="PROSITE" id="PS50929"/>
    </source>
</evidence>
<dbReference type="Proteomes" id="UP000253472">
    <property type="component" value="Unassembled WGS sequence"/>
</dbReference>
<dbReference type="InterPro" id="IPR003593">
    <property type="entry name" value="AAA+_ATPase"/>
</dbReference>
<accession>A0A367YHK2</accession>
<evidence type="ECO:0000256" key="7">
    <source>
        <dbReference type="ARBA" id="ARBA00022840"/>
    </source>
</evidence>
<dbReference type="SMART" id="SM00382">
    <property type="entry name" value="AAA"/>
    <property type="match status" value="1"/>
</dbReference>
<evidence type="ECO:0000313" key="15">
    <source>
        <dbReference type="Proteomes" id="UP000253472"/>
    </source>
</evidence>
<proteinExistence type="inferred from homology"/>
<keyword evidence="10 11" id="KW-0472">Membrane</keyword>
<feature type="transmembrane region" description="Helical" evidence="11">
    <location>
        <begin position="12"/>
        <end position="30"/>
    </location>
</feature>
<evidence type="ECO:0000256" key="10">
    <source>
        <dbReference type="ARBA" id="ARBA00023136"/>
    </source>
</evidence>
<evidence type="ECO:0000256" key="8">
    <source>
        <dbReference type="ARBA" id="ARBA00022967"/>
    </source>
</evidence>
<dbReference type="STRING" id="5486.A0A367YHK2"/>
<evidence type="ECO:0000256" key="6">
    <source>
        <dbReference type="ARBA" id="ARBA00022741"/>
    </source>
</evidence>
<dbReference type="PROSITE" id="PS50929">
    <property type="entry name" value="ABC_TM1F"/>
    <property type="match status" value="1"/>
</dbReference>
<feature type="transmembrane region" description="Helical" evidence="11">
    <location>
        <begin position="565"/>
        <end position="582"/>
    </location>
</feature>
<dbReference type="Gene3D" id="1.20.1560.10">
    <property type="entry name" value="ABC transporter type 1, transmembrane domain"/>
    <property type="match status" value="3"/>
</dbReference>
<protein>
    <submittedName>
        <fullName evidence="14">Metal resistance protein YCF1</fullName>
    </submittedName>
</protein>
<evidence type="ECO:0000256" key="9">
    <source>
        <dbReference type="ARBA" id="ARBA00022989"/>
    </source>
</evidence>
<dbReference type="SUPFAM" id="SSF52540">
    <property type="entry name" value="P-loop containing nucleoside triphosphate hydrolases"/>
    <property type="match status" value="2"/>
</dbReference>
<dbReference type="InterPro" id="IPR017871">
    <property type="entry name" value="ABC_transporter-like_CS"/>
</dbReference>
<evidence type="ECO:0000256" key="4">
    <source>
        <dbReference type="ARBA" id="ARBA00022692"/>
    </source>
</evidence>
<evidence type="ECO:0000313" key="14">
    <source>
        <dbReference type="EMBL" id="RCK65365.1"/>
    </source>
</evidence>
<keyword evidence="15" id="KW-1185">Reference proteome</keyword>
<dbReference type="InterPro" id="IPR003439">
    <property type="entry name" value="ABC_transporter-like_ATP-bd"/>
</dbReference>
<evidence type="ECO:0000259" key="12">
    <source>
        <dbReference type="PROSITE" id="PS50893"/>
    </source>
</evidence>
<dbReference type="InterPro" id="IPR027417">
    <property type="entry name" value="P-loop_NTPase"/>
</dbReference>
<dbReference type="AlphaFoldDB" id="A0A367YHK2"/>
<feature type="transmembrane region" description="Helical" evidence="11">
    <location>
        <begin position="386"/>
        <end position="406"/>
    </location>
</feature>
<keyword evidence="6" id="KW-0547">Nucleotide-binding</keyword>
<evidence type="ECO:0000256" key="11">
    <source>
        <dbReference type="SAM" id="Phobius"/>
    </source>
</evidence>
<dbReference type="InterPro" id="IPR036640">
    <property type="entry name" value="ABC1_TM_sf"/>
</dbReference>
<dbReference type="SUPFAM" id="SSF90123">
    <property type="entry name" value="ABC transporter transmembrane region"/>
    <property type="match status" value="1"/>
</dbReference>
<comment type="caution">
    <text evidence="14">The sequence shown here is derived from an EMBL/GenBank/DDBJ whole genome shotgun (WGS) entry which is preliminary data.</text>
</comment>
<dbReference type="GO" id="GO:0005524">
    <property type="term" value="F:ATP binding"/>
    <property type="evidence" value="ECO:0007669"/>
    <property type="project" value="UniProtKB-KW"/>
</dbReference>
<dbReference type="Pfam" id="PF00664">
    <property type="entry name" value="ABC_membrane"/>
    <property type="match status" value="2"/>
</dbReference>
<dbReference type="GO" id="GO:0016887">
    <property type="term" value="F:ATP hydrolysis activity"/>
    <property type="evidence" value="ECO:0007669"/>
    <property type="project" value="InterPro"/>
</dbReference>
<evidence type="ECO:0000256" key="2">
    <source>
        <dbReference type="ARBA" id="ARBA00009726"/>
    </source>
</evidence>
<keyword evidence="5" id="KW-0677">Repeat</keyword>
<keyword evidence="7" id="KW-0067">ATP-binding</keyword>
<dbReference type="FunFam" id="3.40.50.300:FF:000450">
    <property type="entry name" value="ABC transporter C family member 2"/>
    <property type="match status" value="1"/>
</dbReference>
<reference evidence="14 15" key="1">
    <citation type="submission" date="2018-06" db="EMBL/GenBank/DDBJ databases">
        <title>Whole genome sequencing of Candida tropicalis (genome annotated by CSBL at Korea University).</title>
        <authorList>
            <person name="Ahn J."/>
        </authorList>
    </citation>
    <scope>NUCLEOTIDE SEQUENCE [LARGE SCALE GENOMIC DNA]</scope>
    <source>
        <strain evidence="14 15">ATCC 20962</strain>
    </source>
</reference>
<dbReference type="OrthoDB" id="6500128at2759"/>
<dbReference type="GO" id="GO:0140359">
    <property type="term" value="F:ABC-type transporter activity"/>
    <property type="evidence" value="ECO:0007669"/>
    <property type="project" value="InterPro"/>
</dbReference>
<dbReference type="PANTHER" id="PTHR24223">
    <property type="entry name" value="ATP-BINDING CASSETTE SUB-FAMILY C"/>
    <property type="match status" value="1"/>
</dbReference>
<sequence>MGVFMAFTNFTWNLAPFLVSCSTFAVFVWTSKKSLSTDLVFPALALFNLLSFPLAVVPMVITNIVEAQVAIGRLTKFLTSSELQTDAVIKVPRAQKVGDAAASIKMVLFMVQAKGEQNYKVALSNINLSAKKGHLDCIIGKVGSGKSSIIQAFLGDLYKLDGEVTLHGKVAYVSQVPWIINGTVKDNILFGHKYDAHFYDLVLKACALTVDLSILPKGDRTEVGEKGISLSGGQKARLSLARAVYARADVYLLDDPLSAVDEHVSTHLTDHVLGPNGLLKSKCRILATNNIKVLSIADSLNLVSDGRLVEQGTYDDIMKQDSSKILRIGRVVSLRRASEVSFDHEERVGDVPAEEDADTKARKEHLEQGKVKWEIYLEYAKACGPINVVIFLGFAIGSYWLTLPLLSGWNTGRRSIADTDTIQMLASTLKIHQDMADSVLRAPMTFFETTPIGRILNRFSNDIYKVDEIIGRVFNMFFSNSIKVFLTIIVIILLENFKELKRLDSVSRSPIFANFQESLIGVATIRAYGKEERFKHLNESRVDKNMSAYNPTINSNRWLAVRLEFLGSIIILGAAGLSILTLKTSHLSAGIVGLSVSYALQITQSLNWIVRMSVEVETNIVSVERCLEYSHLQAKLQISSQITAHHKPGQITEKSSSRIIPPSTEKIGIVGRTGAGKSSITLALFRIIEAFDGNISIDGVNTSEIGLYDLRHRLSIIPQDSQVFQGTIRSNLDPVNEFSDDQIWRALELAHLKEHD</sequence>
<dbReference type="PANTHER" id="PTHR24223:SF443">
    <property type="entry name" value="MULTIDRUG-RESISTANCE LIKE PROTEIN 1, ISOFORM I"/>
    <property type="match status" value="1"/>
</dbReference>
<dbReference type="InterPro" id="IPR011527">
    <property type="entry name" value="ABC1_TM_dom"/>
</dbReference>
<evidence type="ECO:0000256" key="1">
    <source>
        <dbReference type="ARBA" id="ARBA00004128"/>
    </source>
</evidence>
<comment type="similarity">
    <text evidence="2">Belongs to the ABC transporter superfamily. ABCC family. Conjugate transporter (TC 3.A.1.208) subfamily.</text>
</comment>
<feature type="transmembrane region" description="Helical" evidence="11">
    <location>
        <begin position="473"/>
        <end position="494"/>
    </location>
</feature>
<evidence type="ECO:0000256" key="3">
    <source>
        <dbReference type="ARBA" id="ARBA00022448"/>
    </source>
</evidence>
<dbReference type="InterPro" id="IPR050173">
    <property type="entry name" value="ABC_transporter_C-like"/>
</dbReference>